<dbReference type="EMBL" id="LBTF01000037">
    <property type="protein sequence ID" value="KKQ34778.1"/>
    <property type="molecule type" value="Genomic_DNA"/>
</dbReference>
<evidence type="ECO:0008006" key="3">
    <source>
        <dbReference type="Google" id="ProtNLM"/>
    </source>
</evidence>
<protein>
    <recommendedName>
        <fullName evidence="3">DNA polymerase III delta N-terminal domain-containing protein</fullName>
    </recommendedName>
</protein>
<name>A0A0G0GUU7_9BACT</name>
<sequence length="217" mass="25103">MIYLLAGSNLEEKNKQKESILINAKKDSAFSLVTINDVDYKNEAINELMGSKTIFNEKLIVYLDNILEKKENLDFVYSKLNKLNESENIFIFNETKISKDLENKFKKSGAIIKIYDLKVFKKNGYNIFAITDALEKRDRKQAWILLQYLLSTGAEPEAITGMLFWKVKTMVVQKRYGKFSENELKKLSSAITTLYHDAHKGLIDFEIGLEQLILKKI</sequence>
<dbReference type="Proteomes" id="UP000033876">
    <property type="component" value="Unassembled WGS sequence"/>
</dbReference>
<dbReference type="AlphaFoldDB" id="A0A0G0GUU7"/>
<accession>A0A0G0GUU7</accession>
<dbReference type="Gene3D" id="1.20.272.10">
    <property type="match status" value="1"/>
</dbReference>
<proteinExistence type="predicted"/>
<reference evidence="1 2" key="1">
    <citation type="journal article" date="2015" name="Nature">
        <title>rRNA introns, odd ribosomes, and small enigmatic genomes across a large radiation of phyla.</title>
        <authorList>
            <person name="Brown C.T."/>
            <person name="Hug L.A."/>
            <person name="Thomas B.C."/>
            <person name="Sharon I."/>
            <person name="Castelle C.J."/>
            <person name="Singh A."/>
            <person name="Wilkins M.J."/>
            <person name="Williams K.H."/>
            <person name="Banfield J.F."/>
        </authorList>
    </citation>
    <scope>NUCLEOTIDE SEQUENCE [LARGE SCALE GENOMIC DNA]</scope>
</reference>
<comment type="caution">
    <text evidence="1">The sequence shown here is derived from an EMBL/GenBank/DDBJ whole genome shotgun (WGS) entry which is preliminary data.</text>
</comment>
<organism evidence="1 2">
    <name type="scientific">Candidatus Nomurabacteria bacterium GW2011_GWB1_37_5</name>
    <dbReference type="NCBI Taxonomy" id="1618742"/>
    <lineage>
        <taxon>Bacteria</taxon>
        <taxon>Candidatus Nomuraibacteriota</taxon>
    </lineage>
</organism>
<evidence type="ECO:0000313" key="2">
    <source>
        <dbReference type="Proteomes" id="UP000033876"/>
    </source>
</evidence>
<gene>
    <name evidence="1" type="ORF">US50_C0037G0002</name>
</gene>
<evidence type="ECO:0000313" key="1">
    <source>
        <dbReference type="EMBL" id="KKQ34778.1"/>
    </source>
</evidence>